<feature type="transmembrane region" description="Helical" evidence="1">
    <location>
        <begin position="366"/>
        <end position="387"/>
    </location>
</feature>
<evidence type="ECO:0000256" key="1">
    <source>
        <dbReference type="SAM" id="Phobius"/>
    </source>
</evidence>
<dbReference type="Proteomes" id="UP001501508">
    <property type="component" value="Unassembled WGS sequence"/>
</dbReference>
<evidence type="ECO:0000313" key="2">
    <source>
        <dbReference type="EMBL" id="GAA4435443.1"/>
    </source>
</evidence>
<feature type="transmembrane region" description="Helical" evidence="1">
    <location>
        <begin position="154"/>
        <end position="172"/>
    </location>
</feature>
<feature type="transmembrane region" description="Helical" evidence="1">
    <location>
        <begin position="324"/>
        <end position="346"/>
    </location>
</feature>
<keyword evidence="1" id="KW-0472">Membrane</keyword>
<comment type="caution">
    <text evidence="2">The sequence shown here is derived from an EMBL/GenBank/DDBJ whole genome shotgun (WGS) entry which is preliminary data.</text>
</comment>
<dbReference type="RefSeq" id="WP_345027268.1">
    <property type="nucleotide sequence ID" value="NZ_BAABEY010000012.1"/>
</dbReference>
<feature type="transmembrane region" description="Helical" evidence="1">
    <location>
        <begin position="294"/>
        <end position="312"/>
    </location>
</feature>
<protein>
    <submittedName>
        <fullName evidence="2">DUF5009 domain-containing protein</fullName>
    </submittedName>
</protein>
<sequence>MCAKVNQALPQRVVSVDVYRGFVMFLMLAEVLRLRQVSKALPESSFWAFLADQQSHVPWIGCTLHDLIQPSFSFLVGVAMPFSLLSRKGRGMGAGSLWLHTLKRALILVLLGIFLRSMHSAQTNFTFEDTLTQIGLGYPFLFALAFVKRPVQWGAFGAILIGYWLFFAMYPLPGPGFDWSQTGVTADWEHHLKGFAAHWNKNTNPAWAFDRWFLNLFPREKPFLFNSGGYATLSFIPTLATMVLGLFAGQWLRDRNRELLRKFIVIGVILLAAGFLLSALGVNPIVKRIWTPGWVLWSGGWCFLLLAVFYLLTDVAGIEKPFYFLKVIGANSIAAYVMADVLPRFIDDSLKIHFGAGYANWFGEPYQVLVAGMLQLLLMWLILRWMYVRKIFIKI</sequence>
<accession>A0ABP8LU89</accession>
<keyword evidence="1" id="KW-1133">Transmembrane helix</keyword>
<keyword evidence="1" id="KW-0812">Transmembrane</keyword>
<gene>
    <name evidence="2" type="ORF">GCM10023091_11870</name>
</gene>
<proteinExistence type="predicted"/>
<feature type="transmembrane region" description="Helical" evidence="1">
    <location>
        <begin position="130"/>
        <end position="147"/>
    </location>
</feature>
<organism evidence="2 3">
    <name type="scientific">Ravibacter arvi</name>
    <dbReference type="NCBI Taxonomy" id="2051041"/>
    <lineage>
        <taxon>Bacteria</taxon>
        <taxon>Pseudomonadati</taxon>
        <taxon>Bacteroidota</taxon>
        <taxon>Cytophagia</taxon>
        <taxon>Cytophagales</taxon>
        <taxon>Spirosomataceae</taxon>
        <taxon>Ravibacter</taxon>
    </lineage>
</organism>
<evidence type="ECO:0000313" key="3">
    <source>
        <dbReference type="Proteomes" id="UP001501508"/>
    </source>
</evidence>
<reference evidence="3" key="1">
    <citation type="journal article" date="2019" name="Int. J. Syst. Evol. Microbiol.">
        <title>The Global Catalogue of Microorganisms (GCM) 10K type strain sequencing project: providing services to taxonomists for standard genome sequencing and annotation.</title>
        <authorList>
            <consortium name="The Broad Institute Genomics Platform"/>
            <consortium name="The Broad Institute Genome Sequencing Center for Infectious Disease"/>
            <person name="Wu L."/>
            <person name="Ma J."/>
        </authorList>
    </citation>
    <scope>NUCLEOTIDE SEQUENCE [LARGE SCALE GENOMIC DNA]</scope>
    <source>
        <strain evidence="3">JCM 31920</strain>
    </source>
</reference>
<dbReference type="PANTHER" id="PTHR31061">
    <property type="entry name" value="LD22376P"/>
    <property type="match status" value="1"/>
</dbReference>
<feature type="transmembrane region" description="Helical" evidence="1">
    <location>
        <begin position="230"/>
        <end position="251"/>
    </location>
</feature>
<feature type="transmembrane region" description="Helical" evidence="1">
    <location>
        <begin position="97"/>
        <end position="118"/>
    </location>
</feature>
<feature type="transmembrane region" description="Helical" evidence="1">
    <location>
        <begin position="263"/>
        <end position="282"/>
    </location>
</feature>
<dbReference type="EMBL" id="BAABEY010000012">
    <property type="protein sequence ID" value="GAA4435443.1"/>
    <property type="molecule type" value="Genomic_DNA"/>
</dbReference>
<name>A0ABP8LU89_9BACT</name>
<dbReference type="PANTHER" id="PTHR31061:SF24">
    <property type="entry name" value="LD22376P"/>
    <property type="match status" value="1"/>
</dbReference>
<feature type="transmembrane region" description="Helical" evidence="1">
    <location>
        <begin position="67"/>
        <end position="85"/>
    </location>
</feature>
<keyword evidence="3" id="KW-1185">Reference proteome</keyword>